<keyword evidence="3 5" id="KW-0698">rRNA processing</keyword>
<dbReference type="GO" id="GO:0006364">
    <property type="term" value="P:rRNA processing"/>
    <property type="evidence" value="ECO:0007669"/>
    <property type="project" value="UniProtKB-UniRule"/>
</dbReference>
<dbReference type="InterPro" id="IPR056792">
    <property type="entry name" value="PRC_RimM"/>
</dbReference>
<dbReference type="NCBIfam" id="TIGR02273">
    <property type="entry name" value="16S_RimM"/>
    <property type="match status" value="1"/>
</dbReference>
<dbReference type="Gene3D" id="2.30.30.240">
    <property type="entry name" value="PRC-barrel domain"/>
    <property type="match status" value="1"/>
</dbReference>
<dbReference type="GO" id="GO:0005737">
    <property type="term" value="C:cytoplasm"/>
    <property type="evidence" value="ECO:0007669"/>
    <property type="project" value="UniProtKB-SubCell"/>
</dbReference>
<evidence type="ECO:0000256" key="2">
    <source>
        <dbReference type="ARBA" id="ARBA00022517"/>
    </source>
</evidence>
<reference evidence="8 9" key="1">
    <citation type="submission" date="2020-10" db="EMBL/GenBank/DDBJ databases">
        <title>Haloactinobacterium sp. RN3S43, a bacterium isolated from saline soil.</title>
        <authorList>
            <person name="Sun J.-Q."/>
        </authorList>
    </citation>
    <scope>NUCLEOTIDE SEQUENCE [LARGE SCALE GENOMIC DNA]</scope>
    <source>
        <strain evidence="8 9">RN3S43</strain>
    </source>
</reference>
<evidence type="ECO:0000256" key="4">
    <source>
        <dbReference type="ARBA" id="ARBA00023186"/>
    </source>
</evidence>
<keyword evidence="4 5" id="KW-0143">Chaperone</keyword>
<dbReference type="PANTHER" id="PTHR33692:SF1">
    <property type="entry name" value="RIBOSOME MATURATION FACTOR RIMM"/>
    <property type="match status" value="1"/>
</dbReference>
<dbReference type="HAMAP" id="MF_00014">
    <property type="entry name" value="Ribosome_mat_RimM"/>
    <property type="match status" value="1"/>
</dbReference>
<evidence type="ECO:0000313" key="9">
    <source>
        <dbReference type="Proteomes" id="UP000593758"/>
    </source>
</evidence>
<dbReference type="PANTHER" id="PTHR33692">
    <property type="entry name" value="RIBOSOME MATURATION FACTOR RIMM"/>
    <property type="match status" value="1"/>
</dbReference>
<name>A0A7M1SWX1_9MICO</name>
<evidence type="ECO:0000259" key="7">
    <source>
        <dbReference type="Pfam" id="PF24986"/>
    </source>
</evidence>
<evidence type="ECO:0000256" key="3">
    <source>
        <dbReference type="ARBA" id="ARBA00022552"/>
    </source>
</evidence>
<sequence>MSRATIPARIRGAPDWKVTEPVSSGIDDAPRLVRVATVGTAHGLRGDVRVTVHTDDPEGRFRVGSCLMTEPEDRGPLTVAAMRHQQQHWFLRFDGVNDRTAAEALRGLELYAAADVSEDEAWYPFQLEGLRAELPDGTALGVVAGVQHLPAHDLIVLVETSGARTLVPFVSEIVPEVDVPGGRIVLDPPSGMLADEDER</sequence>
<gene>
    <name evidence="5 8" type="primary">rimM</name>
    <name evidence="8" type="ORF">IM660_07455</name>
</gene>
<keyword evidence="9" id="KW-1185">Reference proteome</keyword>
<dbReference type="InterPro" id="IPR009000">
    <property type="entry name" value="Transl_B-barrel_sf"/>
</dbReference>
<evidence type="ECO:0000313" key="8">
    <source>
        <dbReference type="EMBL" id="QOR72068.1"/>
    </source>
</evidence>
<dbReference type="KEGG" id="halt:IM660_07455"/>
<feature type="domain" description="RimM N-terminal" evidence="6">
    <location>
        <begin position="35"/>
        <end position="114"/>
    </location>
</feature>
<feature type="domain" description="Ribosome maturation factor RimM PRC barrel" evidence="7">
    <location>
        <begin position="125"/>
        <end position="192"/>
    </location>
</feature>
<comment type="subcellular location">
    <subcellularLocation>
        <location evidence="5">Cytoplasm</location>
    </subcellularLocation>
</comment>
<organism evidence="8 9">
    <name type="scientific">Ruania alkalisoli</name>
    <dbReference type="NCBI Taxonomy" id="2779775"/>
    <lineage>
        <taxon>Bacteria</taxon>
        <taxon>Bacillati</taxon>
        <taxon>Actinomycetota</taxon>
        <taxon>Actinomycetes</taxon>
        <taxon>Micrococcales</taxon>
        <taxon>Ruaniaceae</taxon>
        <taxon>Ruania</taxon>
    </lineage>
</organism>
<dbReference type="GO" id="GO:0005840">
    <property type="term" value="C:ribosome"/>
    <property type="evidence" value="ECO:0007669"/>
    <property type="project" value="InterPro"/>
</dbReference>
<comment type="function">
    <text evidence="5">An accessory protein needed during the final step in the assembly of 30S ribosomal subunit, possibly for assembly of the head region. Essential for efficient processing of 16S rRNA. May be needed both before and after RbfA during the maturation of 16S rRNA. It has affinity for free ribosomal 30S subunits but not for 70S ribosomes.</text>
</comment>
<dbReference type="SUPFAM" id="SSF50447">
    <property type="entry name" value="Translation proteins"/>
    <property type="match status" value="1"/>
</dbReference>
<evidence type="ECO:0000259" key="6">
    <source>
        <dbReference type="Pfam" id="PF01782"/>
    </source>
</evidence>
<dbReference type="AlphaFoldDB" id="A0A7M1SWX1"/>
<comment type="similarity">
    <text evidence="5">Belongs to the RimM family.</text>
</comment>
<dbReference type="SUPFAM" id="SSF50346">
    <property type="entry name" value="PRC-barrel domain"/>
    <property type="match status" value="1"/>
</dbReference>
<dbReference type="Pfam" id="PF01782">
    <property type="entry name" value="RimM"/>
    <property type="match status" value="1"/>
</dbReference>
<proteinExistence type="inferred from homology"/>
<comment type="domain">
    <text evidence="5">The PRC barrel domain binds ribosomal protein uS19.</text>
</comment>
<dbReference type="Gene3D" id="2.40.30.60">
    <property type="entry name" value="RimM"/>
    <property type="match status" value="1"/>
</dbReference>
<dbReference type="Proteomes" id="UP000593758">
    <property type="component" value="Chromosome"/>
</dbReference>
<dbReference type="InterPro" id="IPR036976">
    <property type="entry name" value="RimM_N_sf"/>
</dbReference>
<dbReference type="Pfam" id="PF24986">
    <property type="entry name" value="PRC_RimM"/>
    <property type="match status" value="1"/>
</dbReference>
<evidence type="ECO:0000256" key="1">
    <source>
        <dbReference type="ARBA" id="ARBA00022490"/>
    </source>
</evidence>
<dbReference type="EMBL" id="CP063169">
    <property type="protein sequence ID" value="QOR72068.1"/>
    <property type="molecule type" value="Genomic_DNA"/>
</dbReference>
<accession>A0A7M1SWX1</accession>
<dbReference type="GO" id="GO:0043022">
    <property type="term" value="F:ribosome binding"/>
    <property type="evidence" value="ECO:0007669"/>
    <property type="project" value="InterPro"/>
</dbReference>
<dbReference type="InterPro" id="IPR002676">
    <property type="entry name" value="RimM_N"/>
</dbReference>
<dbReference type="GO" id="GO:0042274">
    <property type="term" value="P:ribosomal small subunit biogenesis"/>
    <property type="evidence" value="ECO:0007669"/>
    <property type="project" value="UniProtKB-UniRule"/>
</dbReference>
<dbReference type="InterPro" id="IPR011961">
    <property type="entry name" value="RimM"/>
</dbReference>
<evidence type="ECO:0000256" key="5">
    <source>
        <dbReference type="HAMAP-Rule" id="MF_00014"/>
    </source>
</evidence>
<protein>
    <recommendedName>
        <fullName evidence="5">Ribosome maturation factor RimM</fullName>
    </recommendedName>
</protein>
<keyword evidence="2 5" id="KW-0690">Ribosome biogenesis</keyword>
<keyword evidence="1 5" id="KW-0963">Cytoplasm</keyword>
<dbReference type="InterPro" id="IPR011033">
    <property type="entry name" value="PRC_barrel-like_sf"/>
</dbReference>
<comment type="subunit">
    <text evidence="5">Binds ribosomal protein uS19.</text>
</comment>